<name>A0A0R2F1H6_9LACO</name>
<evidence type="ECO:0000313" key="6">
    <source>
        <dbReference type="EMBL" id="KRN18068.1"/>
    </source>
</evidence>
<dbReference type="PATRIC" id="fig|1423804.4.peg.2656"/>
<dbReference type="STRING" id="1423804.FD14_GL002458"/>
<keyword evidence="4" id="KW-0862">Zinc</keyword>
<dbReference type="InterPro" id="IPR006026">
    <property type="entry name" value="Peptidase_Metallo"/>
</dbReference>
<dbReference type="CDD" id="cd04268">
    <property type="entry name" value="ZnMc_MMP_like"/>
    <property type="match status" value="1"/>
</dbReference>
<evidence type="ECO:0000259" key="5">
    <source>
        <dbReference type="SMART" id="SM00235"/>
    </source>
</evidence>
<dbReference type="EMBL" id="AYZM01000167">
    <property type="protein sequence ID" value="KRN18068.1"/>
    <property type="molecule type" value="Genomic_DNA"/>
</dbReference>
<keyword evidence="3" id="KW-0378">Hydrolase</keyword>
<keyword evidence="1" id="KW-0645">Protease</keyword>
<dbReference type="InterPro" id="IPR021190">
    <property type="entry name" value="Pept_M10A"/>
</dbReference>
<dbReference type="InterPro" id="IPR001818">
    <property type="entry name" value="Pept_M10_metallopeptidase"/>
</dbReference>
<evidence type="ECO:0000256" key="2">
    <source>
        <dbReference type="ARBA" id="ARBA00022723"/>
    </source>
</evidence>
<feature type="domain" description="Peptidase metallopeptidase" evidence="5">
    <location>
        <begin position="7"/>
        <end position="161"/>
    </location>
</feature>
<dbReference type="Proteomes" id="UP000051442">
    <property type="component" value="Unassembled WGS sequence"/>
</dbReference>
<evidence type="ECO:0000256" key="3">
    <source>
        <dbReference type="ARBA" id="ARBA00022801"/>
    </source>
</evidence>
<dbReference type="PRINTS" id="PR00138">
    <property type="entry name" value="MATRIXIN"/>
</dbReference>
<comment type="caution">
    <text evidence="6">The sequence shown here is derived from an EMBL/GenBank/DDBJ whole genome shotgun (WGS) entry which is preliminary data.</text>
</comment>
<accession>A0A0R2F1H6</accession>
<keyword evidence="7" id="KW-1185">Reference proteome</keyword>
<dbReference type="InterPro" id="IPR024079">
    <property type="entry name" value="MetalloPept_cat_dom_sf"/>
</dbReference>
<sequence>MVASTWLFCLPVHAATPFGPYRFATPRATVKLQGSAYYRGIWQQAITAWNKTGAFTFKITTTNQVQAKNWSNTTTDLAISGQTQLFSRGSQIQSAITRINSGVFKFYKYSKASRVIVAEHELGHVIGLQHSTDPTSVMYYRNRYTGISAADVASVKQHYQLPLLQVATPLMVQLDDEPVTIICDLQAFEALADTSVIISN</sequence>
<dbReference type="Pfam" id="PF00413">
    <property type="entry name" value="Peptidase_M10"/>
    <property type="match status" value="1"/>
</dbReference>
<protein>
    <recommendedName>
        <fullName evidence="5">Peptidase metallopeptidase domain-containing protein</fullName>
    </recommendedName>
</protein>
<dbReference type="GO" id="GO:0031012">
    <property type="term" value="C:extracellular matrix"/>
    <property type="evidence" value="ECO:0007669"/>
    <property type="project" value="InterPro"/>
</dbReference>
<evidence type="ECO:0000313" key="7">
    <source>
        <dbReference type="Proteomes" id="UP000051442"/>
    </source>
</evidence>
<proteinExistence type="predicted"/>
<dbReference type="Gene3D" id="3.40.390.10">
    <property type="entry name" value="Collagenase (Catalytic Domain)"/>
    <property type="match status" value="1"/>
</dbReference>
<dbReference type="GO" id="GO:0006508">
    <property type="term" value="P:proteolysis"/>
    <property type="evidence" value="ECO:0007669"/>
    <property type="project" value="UniProtKB-KW"/>
</dbReference>
<dbReference type="GO" id="GO:0008270">
    <property type="term" value="F:zinc ion binding"/>
    <property type="evidence" value="ECO:0007669"/>
    <property type="project" value="InterPro"/>
</dbReference>
<dbReference type="AlphaFoldDB" id="A0A0R2F1H6"/>
<dbReference type="GO" id="GO:0004222">
    <property type="term" value="F:metalloendopeptidase activity"/>
    <property type="evidence" value="ECO:0007669"/>
    <property type="project" value="InterPro"/>
</dbReference>
<organism evidence="6 7">
    <name type="scientific">Secundilactobacillus similis DSM 23365 = JCM 2765</name>
    <dbReference type="NCBI Taxonomy" id="1423804"/>
    <lineage>
        <taxon>Bacteria</taxon>
        <taxon>Bacillati</taxon>
        <taxon>Bacillota</taxon>
        <taxon>Bacilli</taxon>
        <taxon>Lactobacillales</taxon>
        <taxon>Lactobacillaceae</taxon>
        <taxon>Secundilactobacillus</taxon>
    </lineage>
</organism>
<reference evidence="6 7" key="1">
    <citation type="journal article" date="2015" name="Genome Announc.">
        <title>Expanding the biotechnology potential of lactobacilli through comparative genomics of 213 strains and associated genera.</title>
        <authorList>
            <person name="Sun Z."/>
            <person name="Harris H.M."/>
            <person name="McCann A."/>
            <person name="Guo C."/>
            <person name="Argimon S."/>
            <person name="Zhang W."/>
            <person name="Yang X."/>
            <person name="Jeffery I.B."/>
            <person name="Cooney J.C."/>
            <person name="Kagawa T.F."/>
            <person name="Liu W."/>
            <person name="Song Y."/>
            <person name="Salvetti E."/>
            <person name="Wrobel A."/>
            <person name="Rasinkangas P."/>
            <person name="Parkhill J."/>
            <person name="Rea M.C."/>
            <person name="O'Sullivan O."/>
            <person name="Ritari J."/>
            <person name="Douillard F.P."/>
            <person name="Paul Ross R."/>
            <person name="Yang R."/>
            <person name="Briner A.E."/>
            <person name="Felis G.E."/>
            <person name="de Vos W.M."/>
            <person name="Barrangou R."/>
            <person name="Klaenhammer T.R."/>
            <person name="Caufield P.W."/>
            <person name="Cui Y."/>
            <person name="Zhang H."/>
            <person name="O'Toole P.W."/>
        </authorList>
    </citation>
    <scope>NUCLEOTIDE SEQUENCE [LARGE SCALE GENOMIC DNA]</scope>
    <source>
        <strain evidence="6 7">DSM 23365</strain>
    </source>
</reference>
<evidence type="ECO:0000256" key="4">
    <source>
        <dbReference type="ARBA" id="ARBA00022833"/>
    </source>
</evidence>
<dbReference type="SMART" id="SM00235">
    <property type="entry name" value="ZnMc"/>
    <property type="match status" value="1"/>
</dbReference>
<evidence type="ECO:0000256" key="1">
    <source>
        <dbReference type="ARBA" id="ARBA00022670"/>
    </source>
</evidence>
<dbReference type="SUPFAM" id="SSF55486">
    <property type="entry name" value="Metalloproteases ('zincins'), catalytic domain"/>
    <property type="match status" value="1"/>
</dbReference>
<keyword evidence="2" id="KW-0479">Metal-binding</keyword>
<gene>
    <name evidence="6" type="ORF">FD14_GL002458</name>
</gene>